<dbReference type="Gene3D" id="1.20.120.450">
    <property type="entry name" value="dinb family like domain"/>
    <property type="match status" value="1"/>
</dbReference>
<accession>A0ABT1AWI5</accession>
<dbReference type="SUPFAM" id="SSF109854">
    <property type="entry name" value="DinB/YfiT-like putative metalloenzymes"/>
    <property type="match status" value="1"/>
</dbReference>
<name>A0ABT1AWI5_9FLAO</name>
<dbReference type="InterPro" id="IPR007837">
    <property type="entry name" value="DinB"/>
</dbReference>
<protein>
    <submittedName>
        <fullName evidence="3">Damage-inducible protein DinB</fullName>
    </submittedName>
</protein>
<comment type="caution">
    <text evidence="3">The sequence shown here is derived from an EMBL/GenBank/DDBJ whole genome shotgun (WGS) entry which is preliminary data.</text>
</comment>
<proteinExistence type="inferred from homology"/>
<gene>
    <name evidence="3" type="ORF">NG653_05785</name>
</gene>
<evidence type="ECO:0000256" key="1">
    <source>
        <dbReference type="ARBA" id="ARBA00008635"/>
    </source>
</evidence>
<dbReference type="InterPro" id="IPR034660">
    <property type="entry name" value="DinB/YfiT-like"/>
</dbReference>
<keyword evidence="2" id="KW-0479">Metal-binding</keyword>
<dbReference type="Proteomes" id="UP001206312">
    <property type="component" value="Unassembled WGS sequence"/>
</dbReference>
<dbReference type="PANTHER" id="PTHR37302:SF1">
    <property type="entry name" value="PROTEIN DINB"/>
    <property type="match status" value="1"/>
</dbReference>
<evidence type="ECO:0000256" key="2">
    <source>
        <dbReference type="ARBA" id="ARBA00022723"/>
    </source>
</evidence>
<dbReference type="PANTHER" id="PTHR37302">
    <property type="entry name" value="SLR1116 PROTEIN"/>
    <property type="match status" value="1"/>
</dbReference>
<reference evidence="3 4" key="1">
    <citation type="submission" date="2022-06" db="EMBL/GenBank/DDBJ databases">
        <authorList>
            <person name="Xuan X."/>
        </authorList>
    </citation>
    <scope>NUCLEOTIDE SEQUENCE [LARGE SCALE GENOMIC DNA]</scope>
    <source>
        <strain evidence="3 4">2V75</strain>
    </source>
</reference>
<dbReference type="EMBL" id="JAMXIB010000003">
    <property type="protein sequence ID" value="MCO5724356.1"/>
    <property type="molecule type" value="Genomic_DNA"/>
</dbReference>
<keyword evidence="4" id="KW-1185">Reference proteome</keyword>
<comment type="similarity">
    <text evidence="1">Belongs to the DinB family.</text>
</comment>
<evidence type="ECO:0000313" key="4">
    <source>
        <dbReference type="Proteomes" id="UP001206312"/>
    </source>
</evidence>
<dbReference type="Pfam" id="PF05163">
    <property type="entry name" value="DinB"/>
    <property type="match status" value="1"/>
</dbReference>
<dbReference type="RefSeq" id="WP_252740733.1">
    <property type="nucleotide sequence ID" value="NZ_JAMXIB010000003.1"/>
</dbReference>
<organism evidence="3 4">
    <name type="scientific">Robiginitalea marina</name>
    <dbReference type="NCBI Taxonomy" id="2954105"/>
    <lineage>
        <taxon>Bacteria</taxon>
        <taxon>Pseudomonadati</taxon>
        <taxon>Bacteroidota</taxon>
        <taxon>Flavobacteriia</taxon>
        <taxon>Flavobacteriales</taxon>
        <taxon>Flavobacteriaceae</taxon>
        <taxon>Robiginitalea</taxon>
    </lineage>
</organism>
<evidence type="ECO:0000313" key="3">
    <source>
        <dbReference type="EMBL" id="MCO5724356.1"/>
    </source>
</evidence>
<sequence>MKAFLNELYDYNYYCNKKLIEACTGLEVVPDGIQRLFCHVLNAHHNWNARIMDVAPQFGPWQLHEVPAWADLHYDNQRNSFEIITNADPLGRRVNYENSEGRVFSNTLQDILFHIINHSTHHRAQITAALRAEGLEPPSLDYIVYKR</sequence>